<keyword evidence="1" id="KW-1133">Transmembrane helix</keyword>
<keyword evidence="3" id="KW-1185">Reference proteome</keyword>
<dbReference type="PANTHER" id="PTHR31721">
    <property type="entry name" value="OS06G0710300 PROTEIN"/>
    <property type="match status" value="1"/>
</dbReference>
<dbReference type="EMBL" id="BKAD01000003">
    <property type="protein sequence ID" value="GEP29221.1"/>
    <property type="molecule type" value="Genomic_DNA"/>
</dbReference>
<gene>
    <name evidence="2" type="ORF">TPL01_03590</name>
</gene>
<reference evidence="2 3" key="1">
    <citation type="submission" date="2019-07" db="EMBL/GenBank/DDBJ databases">
        <title>Whole genome shotgun sequence of Thiobacillus plumbophilus NBRC 107929.</title>
        <authorList>
            <person name="Hosoyama A."/>
            <person name="Uohara A."/>
            <person name="Ohji S."/>
            <person name="Ichikawa N."/>
        </authorList>
    </citation>
    <scope>NUCLEOTIDE SEQUENCE [LARGE SCALE GENOMIC DNA]</scope>
    <source>
        <strain evidence="2 3">NBRC 107929</strain>
    </source>
</reference>
<keyword evidence="1" id="KW-0472">Membrane</keyword>
<dbReference type="PIRSF" id="PIRSF026509">
    <property type="entry name" value="UCP026509"/>
    <property type="match status" value="1"/>
</dbReference>
<dbReference type="Proteomes" id="UP000321337">
    <property type="component" value="Unassembled WGS sequence"/>
</dbReference>
<dbReference type="InterPro" id="IPR005134">
    <property type="entry name" value="UPF0114"/>
</dbReference>
<keyword evidence="1" id="KW-0812">Transmembrane</keyword>
<dbReference type="OrthoDB" id="9794066at2"/>
<comment type="caution">
    <text evidence="2">The sequence shown here is derived from an EMBL/GenBank/DDBJ whole genome shotgun (WGS) entry which is preliminary data.</text>
</comment>
<protein>
    <recommendedName>
        <fullName evidence="4">YqhA family protein</fullName>
    </recommendedName>
</protein>
<feature type="transmembrane region" description="Helical" evidence="1">
    <location>
        <begin position="128"/>
        <end position="146"/>
    </location>
</feature>
<feature type="transmembrane region" description="Helical" evidence="1">
    <location>
        <begin position="20"/>
        <end position="45"/>
    </location>
</feature>
<name>A0A512L4V0_9PROT</name>
<dbReference type="RefSeq" id="WP_147070158.1">
    <property type="nucleotide sequence ID" value="NZ_AP021884.1"/>
</dbReference>
<evidence type="ECO:0008006" key="4">
    <source>
        <dbReference type="Google" id="ProtNLM"/>
    </source>
</evidence>
<evidence type="ECO:0000313" key="3">
    <source>
        <dbReference type="Proteomes" id="UP000321337"/>
    </source>
</evidence>
<dbReference type="AlphaFoldDB" id="A0A512L4V0"/>
<organism evidence="2 3">
    <name type="scientific">Sulfuriferula plumbiphila</name>
    <dbReference type="NCBI Taxonomy" id="171865"/>
    <lineage>
        <taxon>Bacteria</taxon>
        <taxon>Pseudomonadati</taxon>
        <taxon>Pseudomonadota</taxon>
        <taxon>Betaproteobacteria</taxon>
        <taxon>Nitrosomonadales</taxon>
        <taxon>Sulfuricellaceae</taxon>
        <taxon>Sulfuriferula</taxon>
    </lineage>
</organism>
<sequence>MKFLELMFEAALWRSRYMVVLAVVASMAAAVAVMYMATVDVVYLVGHVMHYADPGLSAEARKLIHDETITHVVEVVDGYLLATFMLIFSLGLYELFVSDIDEAHGSRASSKILVINNLDDLKQRLAKVILMILIVTLFAKALQIQMNSPLDLLYLGAGIALIGVALYFTHAAESRGKGSDEADEKAGSGH</sequence>
<proteinExistence type="predicted"/>
<evidence type="ECO:0000256" key="1">
    <source>
        <dbReference type="SAM" id="Phobius"/>
    </source>
</evidence>
<feature type="transmembrane region" description="Helical" evidence="1">
    <location>
        <begin position="78"/>
        <end position="97"/>
    </location>
</feature>
<dbReference type="PANTHER" id="PTHR31721:SF4">
    <property type="entry name" value="OS06G0710300 PROTEIN"/>
    <property type="match status" value="1"/>
</dbReference>
<evidence type="ECO:0000313" key="2">
    <source>
        <dbReference type="EMBL" id="GEP29221.1"/>
    </source>
</evidence>
<dbReference type="Pfam" id="PF03350">
    <property type="entry name" value="UPF0114"/>
    <property type="match status" value="1"/>
</dbReference>
<accession>A0A512L4V0</accession>
<feature type="transmembrane region" description="Helical" evidence="1">
    <location>
        <begin position="152"/>
        <end position="169"/>
    </location>
</feature>